<dbReference type="RefSeq" id="WP_307204471.1">
    <property type="nucleotide sequence ID" value="NZ_JAUTAN010000001.1"/>
</dbReference>
<dbReference type="AlphaFoldDB" id="A0AAJ1UAL5"/>
<sequence>MIDAEPRVVDWDAITPAEAFEFRARWDAAAGDREAWLREHCAVDLNYEPASLQAVWDWLREWIRGPQDVATPDPVFWVGPLSGSAAERRSAAVEAVVGYLEQVLWRRHPALVPAIAKTPGPGQIKVMDQYASGLDWAPRVKWGAAVETASLAVRMGRVFDRDPDDEFRLHNWLMRTFDAYEEALKKSKKELKRRKPPVPNAKVSRWRDPDDPTYSFEVWFTDETLYDFPTVAANGHRDARCTRRRPGGPPPRQQRDPDRRSHQAPQTPSSTQEAPHQPAVTGKRQPATLH</sequence>
<gene>
    <name evidence="2" type="ORF">QE405_003916</name>
</gene>
<feature type="compositionally biased region" description="Polar residues" evidence="1">
    <location>
        <begin position="263"/>
        <end position="274"/>
    </location>
</feature>
<name>A0AAJ1UAL5_9ACTN</name>
<evidence type="ECO:0000313" key="3">
    <source>
        <dbReference type="Proteomes" id="UP001239215"/>
    </source>
</evidence>
<proteinExistence type="predicted"/>
<protein>
    <submittedName>
        <fullName evidence="2">Uncharacterized protein</fullName>
    </submittedName>
</protein>
<evidence type="ECO:0000313" key="2">
    <source>
        <dbReference type="EMBL" id="MDQ1106632.1"/>
    </source>
</evidence>
<dbReference type="EMBL" id="JAUTAN010000001">
    <property type="protein sequence ID" value="MDQ1106632.1"/>
    <property type="molecule type" value="Genomic_DNA"/>
</dbReference>
<feature type="region of interest" description="Disordered" evidence="1">
    <location>
        <begin position="188"/>
        <end position="207"/>
    </location>
</feature>
<comment type="caution">
    <text evidence="2">The sequence shown here is derived from an EMBL/GenBank/DDBJ whole genome shotgun (WGS) entry which is preliminary data.</text>
</comment>
<organism evidence="2 3">
    <name type="scientific">Nocardioides zeae</name>
    <dbReference type="NCBI Taxonomy" id="1457234"/>
    <lineage>
        <taxon>Bacteria</taxon>
        <taxon>Bacillati</taxon>
        <taxon>Actinomycetota</taxon>
        <taxon>Actinomycetes</taxon>
        <taxon>Propionibacteriales</taxon>
        <taxon>Nocardioidaceae</taxon>
        <taxon>Nocardioides</taxon>
    </lineage>
</organism>
<dbReference type="Proteomes" id="UP001239215">
    <property type="component" value="Unassembled WGS sequence"/>
</dbReference>
<evidence type="ECO:0000256" key="1">
    <source>
        <dbReference type="SAM" id="MobiDB-lite"/>
    </source>
</evidence>
<feature type="region of interest" description="Disordered" evidence="1">
    <location>
        <begin position="236"/>
        <end position="290"/>
    </location>
</feature>
<reference evidence="2" key="1">
    <citation type="submission" date="2023-07" db="EMBL/GenBank/DDBJ databases">
        <title>Functional and genomic diversity of the sorghum phyllosphere microbiome.</title>
        <authorList>
            <person name="Shade A."/>
        </authorList>
    </citation>
    <scope>NUCLEOTIDE SEQUENCE</scope>
    <source>
        <strain evidence="2">SORGH_AS_1067</strain>
    </source>
</reference>
<accession>A0AAJ1UAL5</accession>